<keyword evidence="2" id="KW-0812">Transmembrane</keyword>
<dbReference type="PANTHER" id="PTHR28136:SF1">
    <property type="entry name" value="NUCLEUS EXPORT PROTEIN BRL1"/>
    <property type="match status" value="1"/>
</dbReference>
<evidence type="ECO:0000256" key="2">
    <source>
        <dbReference type="SAM" id="Phobius"/>
    </source>
</evidence>
<dbReference type="SMART" id="SM01042">
    <property type="entry name" value="Brr6_like_C_C"/>
    <property type="match status" value="1"/>
</dbReference>
<feature type="compositionally biased region" description="Polar residues" evidence="1">
    <location>
        <begin position="160"/>
        <end position="172"/>
    </location>
</feature>
<proteinExistence type="predicted"/>
<dbReference type="Proteomes" id="UP000077684">
    <property type="component" value="Unassembled WGS sequence"/>
</dbReference>
<feature type="compositionally biased region" description="Low complexity" evidence="1">
    <location>
        <begin position="207"/>
        <end position="224"/>
    </location>
</feature>
<feature type="compositionally biased region" description="Acidic residues" evidence="1">
    <location>
        <begin position="145"/>
        <end position="154"/>
    </location>
</feature>
<gene>
    <name evidence="4" type="ORF">A4X06_0g7939</name>
</gene>
<dbReference type="GO" id="GO:0055088">
    <property type="term" value="P:lipid homeostasis"/>
    <property type="evidence" value="ECO:0007669"/>
    <property type="project" value="InterPro"/>
</dbReference>
<feature type="compositionally biased region" description="Acidic residues" evidence="1">
    <location>
        <begin position="176"/>
        <end position="186"/>
    </location>
</feature>
<dbReference type="GO" id="GO:0006998">
    <property type="term" value="P:nuclear envelope organization"/>
    <property type="evidence" value="ECO:0007669"/>
    <property type="project" value="InterPro"/>
</dbReference>
<reference evidence="4" key="2">
    <citation type="journal article" date="2019" name="IMA Fungus">
        <title>Genome sequencing and comparison of five Tilletia species to identify candidate genes for the detection of regulated species infecting wheat.</title>
        <authorList>
            <person name="Nguyen H.D.T."/>
            <person name="Sultana T."/>
            <person name="Kesanakurti P."/>
            <person name="Hambleton S."/>
        </authorList>
    </citation>
    <scope>NUCLEOTIDE SEQUENCE</scope>
    <source>
        <strain evidence="4">DAOMC 236426</strain>
    </source>
</reference>
<dbReference type="EMBL" id="LWDE02001543">
    <property type="protein sequence ID" value="KAE8240014.1"/>
    <property type="molecule type" value="Genomic_DNA"/>
</dbReference>
<reference evidence="4" key="1">
    <citation type="submission" date="2016-04" db="EMBL/GenBank/DDBJ databases">
        <authorList>
            <person name="Nguyen H.D."/>
            <person name="Samba Siva P."/>
            <person name="Cullis J."/>
            <person name="Levesque C.A."/>
            <person name="Hambleton S."/>
        </authorList>
    </citation>
    <scope>NUCLEOTIDE SEQUENCE</scope>
    <source>
        <strain evidence="4">DAOMC 236426</strain>
    </source>
</reference>
<dbReference type="Pfam" id="PF10104">
    <property type="entry name" value="Brr6_like_C_C"/>
    <property type="match status" value="1"/>
</dbReference>
<keyword evidence="2" id="KW-1133">Transmembrane helix</keyword>
<feature type="region of interest" description="Disordered" evidence="1">
    <location>
        <begin position="426"/>
        <end position="480"/>
    </location>
</feature>
<dbReference type="PANTHER" id="PTHR28136">
    <property type="entry name" value="NUCLEUS EXPORT PROTEIN BRR6"/>
    <property type="match status" value="1"/>
</dbReference>
<feature type="region of interest" description="Disordered" evidence="1">
    <location>
        <begin position="246"/>
        <end position="265"/>
    </location>
</feature>
<evidence type="ECO:0000313" key="5">
    <source>
        <dbReference type="Proteomes" id="UP000077684"/>
    </source>
</evidence>
<organism evidence="4 5">
    <name type="scientific">Tilletia controversa</name>
    <name type="common">dwarf bunt fungus</name>
    <dbReference type="NCBI Taxonomy" id="13291"/>
    <lineage>
        <taxon>Eukaryota</taxon>
        <taxon>Fungi</taxon>
        <taxon>Dikarya</taxon>
        <taxon>Basidiomycota</taxon>
        <taxon>Ustilaginomycotina</taxon>
        <taxon>Exobasidiomycetes</taxon>
        <taxon>Tilletiales</taxon>
        <taxon>Tilletiaceae</taxon>
        <taxon>Tilletia</taxon>
    </lineage>
</organism>
<evidence type="ECO:0000256" key="1">
    <source>
        <dbReference type="SAM" id="MobiDB-lite"/>
    </source>
</evidence>
<accession>A0A8X7MKW4</accession>
<evidence type="ECO:0000259" key="3">
    <source>
        <dbReference type="SMART" id="SM01042"/>
    </source>
</evidence>
<keyword evidence="5" id="KW-1185">Reference proteome</keyword>
<feature type="transmembrane region" description="Helical" evidence="2">
    <location>
        <begin position="294"/>
        <end position="312"/>
    </location>
</feature>
<sequence length="480" mass="51667">MAAAFSARQQPLQGRPLRSNAPRGREAPMDFAYEQPSASASASASSSSSPFLAALQSEAARRNQQRTAEQAAVDADMRDTSGVMQDDHEGDDADDSHGRGRADPTPGGIRQFPVGGFSALSLHRKRSQSRRSAGLLGGGGVSSAEADDPNDTTMEDVAYPSQNSTGAATAGQQHGDDDEFIDVEGDEQGRRPLLSSAASGGPDRHSSSSALIHGGSSSMGVGSSPATGPPIVNYFLAPFFPNSSSSQMQQYHHQGSDSQSQIGHPYSHDSKMPWIGAGVHHMDWPELLLSHAQFIFNASLLAATLYLLFLIARTVQRDVEWKWLEYRAELETQIAACKTSYDRNHCASPTLGVDFQAQCAFWARCMHRDPNGVGRSRVFAETVADIANGFVDRVSWKTMAFTLLCLFIVVRTTNSTLSSYRHAYATQRHNANQSSRSSRGGSDRRGNKNAGGGGGGRRRKGQQQQQQLSHGRARAAIALE</sequence>
<dbReference type="GO" id="GO:0031965">
    <property type="term" value="C:nuclear membrane"/>
    <property type="evidence" value="ECO:0007669"/>
    <property type="project" value="InterPro"/>
</dbReference>
<keyword evidence="2" id="KW-0472">Membrane</keyword>
<comment type="caution">
    <text evidence="4">The sequence shown here is derived from an EMBL/GenBank/DDBJ whole genome shotgun (WGS) entry which is preliminary data.</text>
</comment>
<dbReference type="InterPro" id="IPR018767">
    <property type="entry name" value="Brl1/Brr6_dom"/>
</dbReference>
<evidence type="ECO:0000313" key="4">
    <source>
        <dbReference type="EMBL" id="KAE8240014.1"/>
    </source>
</evidence>
<protein>
    <recommendedName>
        <fullName evidence="3">Brl1/Brr6 domain-containing protein</fullName>
    </recommendedName>
</protein>
<feature type="region of interest" description="Disordered" evidence="1">
    <location>
        <begin position="1"/>
        <end position="224"/>
    </location>
</feature>
<dbReference type="AlphaFoldDB" id="A0A8X7MKW4"/>
<feature type="compositionally biased region" description="Low complexity" evidence="1">
    <location>
        <begin position="37"/>
        <end position="49"/>
    </location>
</feature>
<dbReference type="InterPro" id="IPR040202">
    <property type="entry name" value="Brl1/Brr6"/>
</dbReference>
<name>A0A8X7MKW4_9BASI</name>
<feature type="domain" description="Brl1/Brr6" evidence="3">
    <location>
        <begin position="288"/>
        <end position="421"/>
    </location>
</feature>